<dbReference type="OrthoDB" id="1495769at2"/>
<feature type="domain" description="Zinc finger Ogr/Delta-type" evidence="1">
    <location>
        <begin position="6"/>
        <end position="43"/>
    </location>
</feature>
<dbReference type="EMBL" id="RQYS01000034">
    <property type="protein sequence ID" value="RRD59880.1"/>
    <property type="molecule type" value="Genomic_DNA"/>
</dbReference>
<evidence type="ECO:0000313" key="3">
    <source>
        <dbReference type="Proteomes" id="UP000278609"/>
    </source>
</evidence>
<gene>
    <name evidence="2" type="ORF">EII40_08685</name>
</gene>
<evidence type="ECO:0000259" key="1">
    <source>
        <dbReference type="Pfam" id="PF04606"/>
    </source>
</evidence>
<dbReference type="RefSeq" id="WP_124751871.1">
    <property type="nucleotide sequence ID" value="NZ_RQYS01000034.1"/>
</dbReference>
<sequence>MARGKECPHCGAYMYAVSEKEEPRGTYVVYVCRNNRCGHTEKVFEEK</sequence>
<evidence type="ECO:0000313" key="2">
    <source>
        <dbReference type="EMBL" id="RRD59880.1"/>
    </source>
</evidence>
<name>A0A3P1XPD8_TANFO</name>
<dbReference type="AlphaFoldDB" id="A0A3P1XPD8"/>
<dbReference type="Pfam" id="PF04606">
    <property type="entry name" value="Ogr_Delta"/>
    <property type="match status" value="1"/>
</dbReference>
<reference evidence="2 3" key="1">
    <citation type="submission" date="2018-11" db="EMBL/GenBank/DDBJ databases">
        <title>Genomes From Bacteria Associated with the Canine Oral Cavity: a Test Case for Automated Genome-Based Taxonomic Assignment.</title>
        <authorList>
            <person name="Coil D.A."/>
            <person name="Jospin G."/>
            <person name="Darling A.E."/>
            <person name="Wallis C."/>
            <person name="Davis I.J."/>
            <person name="Harris S."/>
            <person name="Eisen J.A."/>
            <person name="Holcombe L.J."/>
            <person name="O'Flynn C."/>
        </authorList>
    </citation>
    <scope>NUCLEOTIDE SEQUENCE [LARGE SCALE GENOMIC DNA]</scope>
    <source>
        <strain evidence="2 3">OH2617_COT-023</strain>
    </source>
</reference>
<comment type="caution">
    <text evidence="2">The sequence shown here is derived from an EMBL/GenBank/DDBJ whole genome shotgun (WGS) entry which is preliminary data.</text>
</comment>
<dbReference type="Proteomes" id="UP000278609">
    <property type="component" value="Unassembled WGS sequence"/>
</dbReference>
<accession>A0A3P1XPD8</accession>
<protein>
    <recommendedName>
        <fullName evidence="1">Zinc finger Ogr/Delta-type domain-containing protein</fullName>
    </recommendedName>
</protein>
<proteinExistence type="predicted"/>
<organism evidence="2 3">
    <name type="scientific">Tannerella forsythia</name>
    <name type="common">Bacteroides forsythus</name>
    <dbReference type="NCBI Taxonomy" id="28112"/>
    <lineage>
        <taxon>Bacteria</taxon>
        <taxon>Pseudomonadati</taxon>
        <taxon>Bacteroidota</taxon>
        <taxon>Bacteroidia</taxon>
        <taxon>Bacteroidales</taxon>
        <taxon>Tannerellaceae</taxon>
        <taxon>Tannerella</taxon>
    </lineage>
</organism>
<dbReference type="InterPro" id="IPR007684">
    <property type="entry name" value="Znf_Ogr/Delta"/>
</dbReference>